<evidence type="ECO:0000256" key="9">
    <source>
        <dbReference type="ARBA" id="ARBA00022840"/>
    </source>
</evidence>
<dbReference type="InterPro" id="IPR005479">
    <property type="entry name" value="CPAse_ATP-bd"/>
</dbReference>
<evidence type="ECO:0000256" key="7">
    <source>
        <dbReference type="ARBA" id="ARBA00022741"/>
    </source>
</evidence>
<dbReference type="SUPFAM" id="SSF50891">
    <property type="entry name" value="Cyclophilin-like"/>
    <property type="match status" value="2"/>
</dbReference>
<evidence type="ECO:0000313" key="18">
    <source>
        <dbReference type="Proteomes" id="UP000189855"/>
    </source>
</evidence>
<dbReference type="NCBIfam" id="TIGR02712">
    <property type="entry name" value="urea_carbox"/>
    <property type="match status" value="1"/>
</dbReference>
<dbReference type="GO" id="GO:0016787">
    <property type="term" value="F:hydrolase activity"/>
    <property type="evidence" value="ECO:0007669"/>
    <property type="project" value="UniProtKB-KW"/>
</dbReference>
<evidence type="ECO:0000256" key="6">
    <source>
        <dbReference type="ARBA" id="ARBA00022598"/>
    </source>
</evidence>
<dbReference type="SMART" id="SM00797">
    <property type="entry name" value="AHS2"/>
    <property type="match status" value="1"/>
</dbReference>
<gene>
    <name evidence="17" type="ORF">BTW15_07280</name>
</gene>
<proteinExistence type="predicted"/>
<dbReference type="InterPro" id="IPR011764">
    <property type="entry name" value="Biotin_carboxylation_dom"/>
</dbReference>
<evidence type="ECO:0000256" key="10">
    <source>
        <dbReference type="ARBA" id="ARBA00023267"/>
    </source>
</evidence>
<comment type="function">
    <text evidence="2">This protein is a component of the acetyl coenzyme A carboxylase complex; first, biotin carboxylase catalyzes the carboxylation of the carrier protein and then the transcarboxylase transfers the carboxyl group to form malonyl-CoA.</text>
</comment>
<dbReference type="InterPro" id="IPR016185">
    <property type="entry name" value="PreATP-grasp_dom_sf"/>
</dbReference>
<dbReference type="InterPro" id="IPR005481">
    <property type="entry name" value="BC-like_N"/>
</dbReference>
<evidence type="ECO:0000259" key="15">
    <source>
        <dbReference type="PROSITE" id="PS50975"/>
    </source>
</evidence>
<dbReference type="InterPro" id="IPR003778">
    <property type="entry name" value="CT_A_B"/>
</dbReference>
<dbReference type="Pfam" id="PF02626">
    <property type="entry name" value="CT_A_B"/>
    <property type="match status" value="1"/>
</dbReference>
<dbReference type="EMBL" id="MSDS01000006">
    <property type="protein sequence ID" value="OPE60921.1"/>
    <property type="molecule type" value="Genomic_DNA"/>
</dbReference>
<dbReference type="Gene3D" id="2.40.50.100">
    <property type="match status" value="1"/>
</dbReference>
<keyword evidence="7 13" id="KW-0547">Nucleotide-binding</keyword>
<dbReference type="InterPro" id="IPR005482">
    <property type="entry name" value="Biotin_COase_C"/>
</dbReference>
<dbReference type="AlphaFoldDB" id="A0AB36KVP5"/>
<dbReference type="InterPro" id="IPR014084">
    <property type="entry name" value="Urea_COase"/>
</dbReference>
<dbReference type="SUPFAM" id="SSF51230">
    <property type="entry name" value="Single hybrid motif"/>
    <property type="match status" value="1"/>
</dbReference>
<dbReference type="SUPFAM" id="SSF51246">
    <property type="entry name" value="Rudiment single hybrid motif"/>
    <property type="match status" value="1"/>
</dbReference>
<keyword evidence="8" id="KW-0378">Hydrolase</keyword>
<keyword evidence="9 13" id="KW-0067">ATP-binding</keyword>
<dbReference type="InterPro" id="IPR011054">
    <property type="entry name" value="Rudment_hybrid_motif"/>
</dbReference>
<feature type="domain" description="ATP-grasp" evidence="15">
    <location>
        <begin position="120"/>
        <end position="317"/>
    </location>
</feature>
<evidence type="ECO:0000256" key="3">
    <source>
        <dbReference type="ARBA" id="ARBA00004956"/>
    </source>
</evidence>
<dbReference type="CDD" id="cd06850">
    <property type="entry name" value="biotinyl_domain"/>
    <property type="match status" value="1"/>
</dbReference>
<evidence type="ECO:0000259" key="14">
    <source>
        <dbReference type="PROSITE" id="PS50968"/>
    </source>
</evidence>
<evidence type="ECO:0000259" key="16">
    <source>
        <dbReference type="PROSITE" id="PS50979"/>
    </source>
</evidence>
<dbReference type="PROSITE" id="PS00866">
    <property type="entry name" value="CPSASE_1"/>
    <property type="match status" value="1"/>
</dbReference>
<dbReference type="GO" id="GO:0004075">
    <property type="term" value="F:biotin carboxylase activity"/>
    <property type="evidence" value="ECO:0007669"/>
    <property type="project" value="UniProtKB-EC"/>
</dbReference>
<evidence type="ECO:0000313" key="17">
    <source>
        <dbReference type="EMBL" id="OPE60921.1"/>
    </source>
</evidence>
<comment type="catalytic activity">
    <reaction evidence="12">
        <text>N(6)-biotinyl-L-lysyl-[protein] + hydrogencarbonate + ATP = N(6)-carboxybiotinyl-L-lysyl-[protein] + ADP + phosphate + H(+)</text>
        <dbReference type="Rhea" id="RHEA:13501"/>
        <dbReference type="Rhea" id="RHEA-COMP:10505"/>
        <dbReference type="Rhea" id="RHEA-COMP:10506"/>
        <dbReference type="ChEBI" id="CHEBI:15378"/>
        <dbReference type="ChEBI" id="CHEBI:17544"/>
        <dbReference type="ChEBI" id="CHEBI:30616"/>
        <dbReference type="ChEBI" id="CHEBI:43474"/>
        <dbReference type="ChEBI" id="CHEBI:83144"/>
        <dbReference type="ChEBI" id="CHEBI:83145"/>
        <dbReference type="ChEBI" id="CHEBI:456216"/>
        <dbReference type="EC" id="6.3.4.14"/>
    </reaction>
</comment>
<dbReference type="Gene3D" id="3.30.470.20">
    <property type="entry name" value="ATP-grasp fold, B domain"/>
    <property type="match status" value="1"/>
</dbReference>
<dbReference type="PANTHER" id="PTHR18866:SF128">
    <property type="entry name" value="UREA AMIDOLYASE"/>
    <property type="match status" value="1"/>
</dbReference>
<evidence type="ECO:0000256" key="13">
    <source>
        <dbReference type="PROSITE-ProRule" id="PRU00409"/>
    </source>
</evidence>
<dbReference type="RefSeq" id="WP_010219173.1">
    <property type="nucleotide sequence ID" value="NZ_CP019871.1"/>
</dbReference>
<dbReference type="PROSITE" id="PS50968">
    <property type="entry name" value="BIOTINYL_LIPOYL"/>
    <property type="match status" value="1"/>
</dbReference>
<feature type="domain" description="Biotin carboxylation" evidence="16">
    <location>
        <begin position="1"/>
        <end position="450"/>
    </location>
</feature>
<evidence type="ECO:0000256" key="1">
    <source>
        <dbReference type="ARBA" id="ARBA00001953"/>
    </source>
</evidence>
<sequence length="1226" mass="132477">MFDKLLIANRGAIACRILRTLRTLQVKGVAVYCEADAASLHLMQADEAHSLGEGGAAGTYLAVDKILAIAKASGANAIHPGYGFLSENAAFAQACEDAGIAFVGPTPEQLRVFGLKHTARALARQHGVPLLEGTELLDSLESAIAAARDIGYPVMLKSTAGGGGIGMRVCRSAEELADSFEAVKRLGQNNFSDAGVFIEKYIQRARHLEVQVFGDGQGEVLALGVRDCSVQRRNQKVLEETPAPNLPEGMADELCAAAIKLAKAVNYRSAGTVEFVFDSEDQRFYFLEVNTRLQVEHGVTEQVWGVDLVGWMVQLAAGDLPPLSQLQASLQPVGHAIQARLYAEDPGRDFQPCPGLLTAVNFPPADGHALRIDTWVEAGCEIPPYFDPMIAKLISWAPTRDQASAGLATALQQTRLYGVETNRDYLRQIIDDAPFAGGQPWTRCLEGLVYRADTFEVLSGGTQTSVQDYPGRLGYWAVGVPPSGPMDSRALRQGNRLLGNAEGCAALEITMSGPLLRFNTDAVIAVTGAHIPITLDGESCAMNTALLVRAGSTLALGTIAGAGVRSYLCVRGGLDVPDYLGSKSTFTLGQFGGHGGRALRAGDVLHIARLVDRTAGQKIADEQLDALQDVRQIRVIYGPHAAPEYFTESYIETFFATDWEVHFNSSRTGVRLIGPKPEWVRADGGEAGLHPSNIHDNPYAIGAVDFTGDMPVILGPDGPSLGGFVCPVTIIEADLWQLGQLKAGDKVRFYPVSVEACHAAMNSQGPLTQGPLNTSGSGLVREGTIPDTENASDVPASSRASSLPHKVANLPSPIILDIGQGDKRLVARLSGDTHLLLEIGAPELDLVLRLRGHALMLALEAKALAGVIDLTPGIRSLQVHYRPEQLPLDQLLVIIAGEWDAVCAAKDLQVASRIVHLPLSWDDPACQLAIEKYMTTVRKDAPWCPSNLEFIRRINDLPNLNEVQRTVFDASYLVMGLGDVYLGAPVATPLDPRHRLVTTKYNPARTWTAENSVGIGGAYMCVYGMEGPGGYQFVGRTLQMWNRYREVAAFEGKPWLLRFFDQIRFYPVSADELLRIRRDFPLGRFALNIEHSTLNLADYQTFLTREADGIAAFRAQQQGAFNAERERWIANGQADFQSDEGVAPYIEELPLQAGQQGVESHIAGNLWQVQVQPGERVEAGDVLVILESMKMEIPLLAPVAGVVQEVRVQPGSAVRAGQRVVVLAAD</sequence>
<dbReference type="SMART" id="SM00796">
    <property type="entry name" value="AHS1"/>
    <property type="match status" value="1"/>
</dbReference>
<dbReference type="InterPro" id="IPR011761">
    <property type="entry name" value="ATP-grasp"/>
</dbReference>
<organism evidence="17 18">
    <name type="scientific">Pseudomonas syringae pv. tomato</name>
    <dbReference type="NCBI Taxonomy" id="323"/>
    <lineage>
        <taxon>Bacteria</taxon>
        <taxon>Pseudomonadati</taxon>
        <taxon>Pseudomonadota</taxon>
        <taxon>Gammaproteobacteria</taxon>
        <taxon>Pseudomonadales</taxon>
        <taxon>Pseudomonadaceae</taxon>
        <taxon>Pseudomonas</taxon>
    </lineage>
</organism>
<dbReference type="SUPFAM" id="SSF52440">
    <property type="entry name" value="PreATP-grasp domain"/>
    <property type="match status" value="1"/>
</dbReference>
<dbReference type="GO" id="GO:0046872">
    <property type="term" value="F:metal ion binding"/>
    <property type="evidence" value="ECO:0007669"/>
    <property type="project" value="InterPro"/>
</dbReference>
<keyword evidence="6" id="KW-0436">Ligase</keyword>
<reference evidence="17 18" key="1">
    <citation type="journal article" date="2017" name="Mol. Ecol.">
        <title>Adaptation of the pathogen, Pseudomonas syringae, during experimental evolution on a native vs. alternative host plant.</title>
        <authorList>
            <person name="Meaden S."/>
            <person name="Koskella B."/>
        </authorList>
    </citation>
    <scope>NUCLEOTIDE SEQUENCE [LARGE SCALE GENOMIC DNA]</scope>
    <source>
        <strain evidence="17 18">PT23</strain>
    </source>
</reference>
<evidence type="ECO:0000256" key="12">
    <source>
        <dbReference type="ARBA" id="ARBA00048600"/>
    </source>
</evidence>
<evidence type="ECO:0000256" key="8">
    <source>
        <dbReference type="ARBA" id="ARBA00022801"/>
    </source>
</evidence>
<dbReference type="InterPro" id="IPR003833">
    <property type="entry name" value="CT_C_D"/>
</dbReference>
<dbReference type="PROSITE" id="PS00867">
    <property type="entry name" value="CPSASE_2"/>
    <property type="match status" value="1"/>
</dbReference>
<dbReference type="InterPro" id="IPR011053">
    <property type="entry name" value="Single_hybrid_motif"/>
</dbReference>
<dbReference type="Pfam" id="PF02682">
    <property type="entry name" value="CT_C_D"/>
    <property type="match status" value="1"/>
</dbReference>
<dbReference type="InterPro" id="IPR029000">
    <property type="entry name" value="Cyclophilin-like_dom_sf"/>
</dbReference>
<dbReference type="SUPFAM" id="SSF160467">
    <property type="entry name" value="PH0987 N-terminal domain-like"/>
    <property type="match status" value="1"/>
</dbReference>
<dbReference type="SUPFAM" id="SSF56059">
    <property type="entry name" value="Glutathione synthetase ATP-binding domain-like"/>
    <property type="match status" value="1"/>
</dbReference>
<comment type="pathway">
    <text evidence="3">Lipid metabolism; malonyl-CoA biosynthesis; malonyl-CoA from acetyl-CoA: step 1/1.</text>
</comment>
<keyword evidence="10" id="KW-0092">Biotin</keyword>
<dbReference type="InterPro" id="IPR050856">
    <property type="entry name" value="Biotin_carboxylase_complex"/>
</dbReference>
<protein>
    <recommendedName>
        <fullName evidence="5">Biotin carboxylase</fullName>
    </recommendedName>
    <alternativeName>
        <fullName evidence="11">Acetyl-coenzyme A carboxylase biotin carboxylase subunit A</fullName>
    </alternativeName>
</protein>
<comment type="subunit">
    <text evidence="4">Acetyl-CoA carboxylase is a heterohexamer of biotin carboxyl carrier protein, biotin carboxylase and the two subunits of carboxyl transferase in a 2:2 complex.</text>
</comment>
<dbReference type="Pfam" id="PF00364">
    <property type="entry name" value="Biotin_lipoyl"/>
    <property type="match status" value="1"/>
</dbReference>
<name>A0AB36KVP5_PSEUB</name>
<dbReference type="PROSITE" id="PS50979">
    <property type="entry name" value="BC"/>
    <property type="match status" value="1"/>
</dbReference>
<evidence type="ECO:0000256" key="11">
    <source>
        <dbReference type="ARBA" id="ARBA00033786"/>
    </source>
</evidence>
<evidence type="ECO:0000256" key="2">
    <source>
        <dbReference type="ARBA" id="ARBA00003761"/>
    </source>
</evidence>
<dbReference type="NCBIfam" id="TIGR00724">
    <property type="entry name" value="urea_amlyse_rel"/>
    <property type="match status" value="1"/>
</dbReference>
<dbReference type="Pfam" id="PF02786">
    <property type="entry name" value="CPSase_L_D2"/>
    <property type="match status" value="1"/>
</dbReference>
<dbReference type="Pfam" id="PF00289">
    <property type="entry name" value="Biotin_carb_N"/>
    <property type="match status" value="1"/>
</dbReference>
<dbReference type="InterPro" id="IPR000089">
    <property type="entry name" value="Biotin_lipoyl"/>
</dbReference>
<dbReference type="Gene3D" id="2.40.100.10">
    <property type="entry name" value="Cyclophilin-like"/>
    <property type="match status" value="2"/>
</dbReference>
<evidence type="ECO:0000256" key="5">
    <source>
        <dbReference type="ARBA" id="ARBA00017242"/>
    </source>
</evidence>
<dbReference type="GO" id="GO:0005524">
    <property type="term" value="F:ATP binding"/>
    <property type="evidence" value="ECO:0007669"/>
    <property type="project" value="UniProtKB-UniRule"/>
</dbReference>
<dbReference type="Gene3D" id="3.30.1360.40">
    <property type="match status" value="1"/>
</dbReference>
<dbReference type="FunFam" id="3.40.50.20:FF:000010">
    <property type="entry name" value="Propionyl-CoA carboxylase subunit alpha"/>
    <property type="match status" value="1"/>
</dbReference>
<comment type="caution">
    <text evidence="17">The sequence shown here is derived from an EMBL/GenBank/DDBJ whole genome shotgun (WGS) entry which is preliminary data.</text>
</comment>
<accession>A0AB36KVP5</accession>
<dbReference type="PANTHER" id="PTHR18866">
    <property type="entry name" value="CARBOXYLASE:PYRUVATE/ACETYL-COA/PROPIONYL-COA CARBOXYLASE"/>
    <property type="match status" value="1"/>
</dbReference>
<comment type="cofactor">
    <cofactor evidence="1">
        <name>biotin</name>
        <dbReference type="ChEBI" id="CHEBI:57586"/>
    </cofactor>
</comment>
<dbReference type="PROSITE" id="PS50975">
    <property type="entry name" value="ATP_GRASP"/>
    <property type="match status" value="1"/>
</dbReference>
<evidence type="ECO:0000256" key="4">
    <source>
        <dbReference type="ARBA" id="ARBA00011750"/>
    </source>
</evidence>
<feature type="domain" description="Lipoyl-binding" evidence="14">
    <location>
        <begin position="1144"/>
        <end position="1224"/>
    </location>
</feature>
<dbReference type="Pfam" id="PF02785">
    <property type="entry name" value="Biotin_carb_C"/>
    <property type="match status" value="1"/>
</dbReference>
<dbReference type="SMART" id="SM00878">
    <property type="entry name" value="Biotin_carb_C"/>
    <property type="match status" value="1"/>
</dbReference>
<dbReference type="Proteomes" id="UP000189855">
    <property type="component" value="Unassembled WGS sequence"/>
</dbReference>